<feature type="domain" description="DUF4401" evidence="2">
    <location>
        <begin position="32"/>
        <end position="346"/>
    </location>
</feature>
<evidence type="ECO:0000313" key="4">
    <source>
        <dbReference type="Proteomes" id="UP000295724"/>
    </source>
</evidence>
<keyword evidence="1" id="KW-0472">Membrane</keyword>
<feature type="transmembrane region" description="Helical" evidence="1">
    <location>
        <begin position="300"/>
        <end position="318"/>
    </location>
</feature>
<name>A0A4R6XM47_9GAMM</name>
<dbReference type="RefSeq" id="WP_162846858.1">
    <property type="nucleotide sequence ID" value="NZ_NIHB01000004.1"/>
</dbReference>
<feature type="transmembrane region" description="Helical" evidence="1">
    <location>
        <begin position="146"/>
        <end position="179"/>
    </location>
</feature>
<dbReference type="InterPro" id="IPR025513">
    <property type="entry name" value="DUF4401"/>
</dbReference>
<feature type="transmembrane region" description="Helical" evidence="1">
    <location>
        <begin position="65"/>
        <end position="82"/>
    </location>
</feature>
<reference evidence="3 4" key="1">
    <citation type="submission" date="2019-03" db="EMBL/GenBank/DDBJ databases">
        <title>Genomic Encyclopedia of Type Strains, Phase IV (KMG-IV): sequencing the most valuable type-strain genomes for metagenomic binning, comparative biology and taxonomic classification.</title>
        <authorList>
            <person name="Goeker M."/>
        </authorList>
    </citation>
    <scope>NUCLEOTIDE SEQUENCE [LARGE SCALE GENOMIC DNA]</scope>
    <source>
        <strain evidence="3 4">DSM 25488</strain>
    </source>
</reference>
<feature type="transmembrane region" description="Helical" evidence="1">
    <location>
        <begin position="233"/>
        <end position="251"/>
    </location>
</feature>
<proteinExistence type="predicted"/>
<feature type="transmembrane region" description="Helical" evidence="1">
    <location>
        <begin position="263"/>
        <end position="294"/>
    </location>
</feature>
<dbReference type="AlphaFoldDB" id="A0A4R6XM47"/>
<feature type="transmembrane region" description="Helical" evidence="1">
    <location>
        <begin position="40"/>
        <end position="58"/>
    </location>
</feature>
<evidence type="ECO:0000313" key="3">
    <source>
        <dbReference type="EMBL" id="TDR19429.1"/>
    </source>
</evidence>
<protein>
    <submittedName>
        <fullName evidence="3">Putative membrane-anchored protein</fullName>
    </submittedName>
</protein>
<keyword evidence="4" id="KW-1185">Reference proteome</keyword>
<dbReference type="EMBL" id="SNZB01000004">
    <property type="protein sequence ID" value="TDR19429.1"/>
    <property type="molecule type" value="Genomic_DNA"/>
</dbReference>
<dbReference type="Pfam" id="PF14351">
    <property type="entry name" value="DUF4401"/>
    <property type="match status" value="1"/>
</dbReference>
<feature type="transmembrane region" description="Helical" evidence="1">
    <location>
        <begin position="330"/>
        <end position="351"/>
    </location>
</feature>
<feature type="transmembrane region" description="Helical" evidence="1">
    <location>
        <begin position="371"/>
        <end position="393"/>
    </location>
</feature>
<gene>
    <name evidence="3" type="ORF">C8D91_1985</name>
</gene>
<organism evidence="3 4">
    <name type="scientific">Marinicella litoralis</name>
    <dbReference type="NCBI Taxonomy" id="644220"/>
    <lineage>
        <taxon>Bacteria</taxon>
        <taxon>Pseudomonadati</taxon>
        <taxon>Pseudomonadota</taxon>
        <taxon>Gammaproteobacteria</taxon>
        <taxon>Lysobacterales</taxon>
        <taxon>Marinicellaceae</taxon>
        <taxon>Marinicella</taxon>
    </lineage>
</organism>
<evidence type="ECO:0000256" key="1">
    <source>
        <dbReference type="SAM" id="Phobius"/>
    </source>
</evidence>
<evidence type="ECO:0000259" key="2">
    <source>
        <dbReference type="Pfam" id="PF14351"/>
    </source>
</evidence>
<feature type="transmembrane region" description="Helical" evidence="1">
    <location>
        <begin position="121"/>
        <end position="140"/>
    </location>
</feature>
<dbReference type="InterPro" id="IPR025833">
    <property type="entry name" value="GDYXXLXY"/>
</dbReference>
<keyword evidence="1" id="KW-0812">Transmembrane</keyword>
<accession>A0A4R6XM47</accession>
<dbReference type="Pfam" id="PF14345">
    <property type="entry name" value="GDYXXLXY"/>
    <property type="match status" value="1"/>
</dbReference>
<sequence length="543" mass="61536">MKNLNLWRRLSDMDLVSGEQPANEQVHETTFWYIRVLQGFAGWLAAVFLIGFLGFGVAGLFEHGAAMMVLGVILNVSSYVFFKTKPGSDFFEQMVLAFSLTGQFLFAFGLFELFEFKGQQWLAVVGLYQIVLMLVMPNFLHRFLSAWFAVIALFWGFEAWVYSGLGSALVAALFVWLWLDKTGWQADKDLYEPIGYALGLSLLQLNVQSQYWLFDMFRYRQYEGSWLMQNAEWISALLNSAVLLYFIFRMAQEHKVALSSKAGRFIVLAAVVMMFSALPVIGLSSAILVILVGFARQNKVLLVMGVISLLGFVSWYYYSLNITLLQKSLILMLIGTVLLLGHVLLKVMFASDNKAKVDDSQLNHQPQILSIWQKGAVVVTLLVGLIGVNHAIWQKERVLGEGQSVFLELAPVDPRSLMQGDYMRLRFAIADQISNHLKTVDLPDRGDSHDGFIYVSLDDNRVAQFHSLEAADITAESPMIMMQYRMRNNRIQFATNAFFFQEGDAKKFQAAKYGEFKVADDGELLLKAMYDKDLKLLGENRLD</sequence>
<dbReference type="Proteomes" id="UP000295724">
    <property type="component" value="Unassembled WGS sequence"/>
</dbReference>
<feature type="transmembrane region" description="Helical" evidence="1">
    <location>
        <begin position="94"/>
        <end position="114"/>
    </location>
</feature>
<keyword evidence="1" id="KW-1133">Transmembrane helix</keyword>
<comment type="caution">
    <text evidence="3">The sequence shown here is derived from an EMBL/GenBank/DDBJ whole genome shotgun (WGS) entry which is preliminary data.</text>
</comment>